<dbReference type="GO" id="GO:0006508">
    <property type="term" value="P:proteolysis"/>
    <property type="evidence" value="ECO:0007669"/>
    <property type="project" value="UniProtKB-KW"/>
</dbReference>
<dbReference type="OrthoDB" id="275607at2157"/>
<evidence type="ECO:0000256" key="5">
    <source>
        <dbReference type="ARBA" id="ARBA00022833"/>
    </source>
</evidence>
<keyword evidence="6" id="KW-0482">Metalloprotease</keyword>
<sequence>MSSVPARSDIDEAYKWDLDSLYASDEDWEAAYEEAEELIEDLSAYEGRATEDAATLLKTLETYEELMRTVSNVAAYARMRRDEDTTDDTYQALTARSQSLSSEASSAASFLEPELQELEYDDIEAMIDAEPGLEPYEHYFDDVLRMKDHTRSAEVENLLAELGEVTGAPGEVYNMLANADMEFPTVEDPDGDQQPITLNNFTTLQKHPDREFRQRVYEAFYDEWETVRNAVGTAYKNAVKTDVKMASARNYDTAREAALDGPNVPVEVYDTLVDTVHDNLDTLHRHADLKREAIGADELRMWDLYVPLVQEESPEIEYEQACEYVTEAVAPLGDDYQSRLAEGLDSRWVDVYETQHKQSGAYSGGTYDSQPFILMNYQDDVESMYTLAHELGHSMHSKYTSEEQPFVYSGYEIFVAEVASTVNETLLTHHLLDTVEDERLRRHILNEYLERFRSTLYRQTMFAEFEQRTHEMSEAGEPLTPDRLDDLYADLKGDYYEPAALDDRIAREWMRIPHFYRAFYVYQYATGISAAVALVDGILEEGEPAAQRYVDFLRSGSRQYPLELLRDAGVDMASPDPVESALSTYSDYLDEFAELL</sequence>
<dbReference type="InterPro" id="IPR004438">
    <property type="entry name" value="Peptidase_M3B"/>
</dbReference>
<dbReference type="GO" id="GO:0006518">
    <property type="term" value="P:peptide metabolic process"/>
    <property type="evidence" value="ECO:0007669"/>
    <property type="project" value="TreeGrafter"/>
</dbReference>
<keyword evidence="4" id="KW-0378">Hydrolase</keyword>
<evidence type="ECO:0000256" key="1">
    <source>
        <dbReference type="ARBA" id="ARBA00001947"/>
    </source>
</evidence>
<evidence type="ECO:0000256" key="3">
    <source>
        <dbReference type="ARBA" id="ARBA00022723"/>
    </source>
</evidence>
<comment type="caution">
    <text evidence="9">The sequence shown here is derived from an EMBL/GenBank/DDBJ whole genome shotgun (WGS) entry which is preliminary data.</text>
</comment>
<dbReference type="PATRIC" id="fig|1705562.3.peg.1371"/>
<evidence type="ECO:0000259" key="8">
    <source>
        <dbReference type="Pfam" id="PF08439"/>
    </source>
</evidence>
<dbReference type="Pfam" id="PF08439">
    <property type="entry name" value="Peptidase_M3_N"/>
    <property type="match status" value="1"/>
</dbReference>
<dbReference type="GO" id="GO:0004222">
    <property type="term" value="F:metalloendopeptidase activity"/>
    <property type="evidence" value="ECO:0007669"/>
    <property type="project" value="InterPro"/>
</dbReference>
<dbReference type="RefSeq" id="WP_053966448.1">
    <property type="nucleotide sequence ID" value="NZ_LIUF01000001.1"/>
</dbReference>
<evidence type="ECO:0000313" key="9">
    <source>
        <dbReference type="EMBL" id="KOX94678.1"/>
    </source>
</evidence>
<dbReference type="InterPro" id="IPR013647">
    <property type="entry name" value="OligopepF_N_dom"/>
</dbReference>
<accession>A0A0M9AMS7</accession>
<dbReference type="STRING" id="1705562.AMS69_02130"/>
<dbReference type="Proteomes" id="UP000037729">
    <property type="component" value="Unassembled WGS sequence"/>
</dbReference>
<dbReference type="GO" id="GO:0046872">
    <property type="term" value="F:metal ion binding"/>
    <property type="evidence" value="ECO:0007669"/>
    <property type="project" value="UniProtKB-KW"/>
</dbReference>
<keyword evidence="5" id="KW-0862">Zinc</keyword>
<dbReference type="Gene3D" id="1.10.287.830">
    <property type="entry name" value="putative peptidase helix hairpin domain like"/>
    <property type="match status" value="1"/>
</dbReference>
<evidence type="ECO:0000256" key="6">
    <source>
        <dbReference type="ARBA" id="ARBA00023049"/>
    </source>
</evidence>
<dbReference type="PANTHER" id="PTHR11804:SF84">
    <property type="entry name" value="SACCHAROLYSIN"/>
    <property type="match status" value="1"/>
</dbReference>
<dbReference type="Gene3D" id="1.20.140.70">
    <property type="entry name" value="Oligopeptidase f, N-terminal domain"/>
    <property type="match status" value="1"/>
</dbReference>
<dbReference type="Gene3D" id="1.10.1370.20">
    <property type="entry name" value="Oligoendopeptidase f, C-terminal domain"/>
    <property type="match status" value="1"/>
</dbReference>
<dbReference type="EMBL" id="LIUF01000001">
    <property type="protein sequence ID" value="KOX94678.1"/>
    <property type="molecule type" value="Genomic_DNA"/>
</dbReference>
<feature type="domain" description="Peptidase M3A/M3B catalytic" evidence="7">
    <location>
        <begin position="204"/>
        <end position="582"/>
    </location>
</feature>
<evidence type="ECO:0000256" key="4">
    <source>
        <dbReference type="ARBA" id="ARBA00022801"/>
    </source>
</evidence>
<dbReference type="InterPro" id="IPR001567">
    <property type="entry name" value="Pept_M3A_M3B_dom"/>
</dbReference>
<dbReference type="CDD" id="cd09608">
    <property type="entry name" value="M3B_PepF"/>
    <property type="match status" value="1"/>
</dbReference>
<name>A0A0M9AMS7_9EURY</name>
<keyword evidence="3" id="KW-0479">Metal-binding</keyword>
<comment type="cofactor">
    <cofactor evidence="1">
        <name>Zn(2+)</name>
        <dbReference type="ChEBI" id="CHEBI:29105"/>
    </cofactor>
</comment>
<dbReference type="Pfam" id="PF01432">
    <property type="entry name" value="Peptidase_M3"/>
    <property type="match status" value="1"/>
</dbReference>
<evidence type="ECO:0000313" key="10">
    <source>
        <dbReference type="Proteomes" id="UP000037729"/>
    </source>
</evidence>
<dbReference type="AlphaFoldDB" id="A0A0M9AMS7"/>
<protein>
    <submittedName>
        <fullName evidence="9">Oligopeptidase PepB</fullName>
    </submittedName>
</protein>
<reference evidence="9 10" key="1">
    <citation type="submission" date="2015-08" db="EMBL/GenBank/DDBJ databases">
        <title>Genomes of Isolates from Cabo Rojo, PR.</title>
        <authorList>
            <person name="Sanchez-Nieves R.L."/>
            <person name="Montalvo-Rodriguez R."/>
        </authorList>
    </citation>
    <scope>NUCLEOTIDE SEQUENCE [LARGE SCALE GENOMIC DNA]</scope>
    <source>
        <strain evidence="9 10">SL3</strain>
    </source>
</reference>
<organism evidence="9 10">
    <name type="scientific">Haloarcula rubripromontorii</name>
    <dbReference type="NCBI Taxonomy" id="1705562"/>
    <lineage>
        <taxon>Archaea</taxon>
        <taxon>Methanobacteriati</taxon>
        <taxon>Methanobacteriota</taxon>
        <taxon>Stenosarchaea group</taxon>
        <taxon>Halobacteria</taxon>
        <taxon>Halobacteriales</taxon>
        <taxon>Haloarculaceae</taxon>
        <taxon>Haloarcula</taxon>
    </lineage>
</organism>
<dbReference type="InterPro" id="IPR045090">
    <property type="entry name" value="Pept_M3A_M3B"/>
</dbReference>
<dbReference type="SUPFAM" id="SSF55486">
    <property type="entry name" value="Metalloproteases ('zincins'), catalytic domain"/>
    <property type="match status" value="1"/>
</dbReference>
<proteinExistence type="predicted"/>
<dbReference type="PANTHER" id="PTHR11804">
    <property type="entry name" value="PROTEASE M3 THIMET OLIGOPEPTIDASE-RELATED"/>
    <property type="match status" value="1"/>
</dbReference>
<evidence type="ECO:0000259" key="7">
    <source>
        <dbReference type="Pfam" id="PF01432"/>
    </source>
</evidence>
<dbReference type="InterPro" id="IPR042088">
    <property type="entry name" value="OligoPept_F_C"/>
</dbReference>
<dbReference type="NCBIfam" id="TIGR00181">
    <property type="entry name" value="pepF"/>
    <property type="match status" value="1"/>
</dbReference>
<keyword evidence="10" id="KW-1185">Reference proteome</keyword>
<evidence type="ECO:0000256" key="2">
    <source>
        <dbReference type="ARBA" id="ARBA00022670"/>
    </source>
</evidence>
<gene>
    <name evidence="9" type="ORF">AMS69_02130</name>
</gene>
<keyword evidence="2" id="KW-0645">Protease</keyword>
<feature type="domain" description="Oligopeptidase F N-terminal" evidence="8">
    <location>
        <begin position="114"/>
        <end position="183"/>
    </location>
</feature>